<evidence type="ECO:0000313" key="14">
    <source>
        <dbReference type="EMBL" id="OOF92921.1"/>
    </source>
</evidence>
<evidence type="ECO:0000256" key="9">
    <source>
        <dbReference type="ARBA" id="ARBA00022842"/>
    </source>
</evidence>
<dbReference type="Gene3D" id="3.40.1180.10">
    <property type="entry name" value="Decaprenyl diphosphate synthase-like"/>
    <property type="match status" value="1"/>
</dbReference>
<evidence type="ECO:0000256" key="7">
    <source>
        <dbReference type="ARBA" id="ARBA00022692"/>
    </source>
</evidence>
<dbReference type="SUPFAM" id="SSF64005">
    <property type="entry name" value="Undecaprenyl diphosphate synthase"/>
    <property type="match status" value="1"/>
</dbReference>
<dbReference type="InterPro" id="IPR036424">
    <property type="entry name" value="UPP_synth-like_sf"/>
</dbReference>
<keyword evidence="15" id="KW-1185">Reference proteome</keyword>
<keyword evidence="10" id="KW-1133">Transmembrane helix</keyword>
<feature type="compositionally biased region" description="Basic residues" evidence="13">
    <location>
        <begin position="44"/>
        <end position="54"/>
    </location>
</feature>
<comment type="cofactor">
    <cofactor evidence="1">
        <name>Mg(2+)</name>
        <dbReference type="ChEBI" id="CHEBI:18420"/>
    </cofactor>
</comment>
<protein>
    <recommendedName>
        <fullName evidence="5">ditrans,polycis-polyprenyl diphosphate synthase [(2E,6E)-farnesyldiphosphate specific]</fullName>
        <ecNumber evidence="5">2.5.1.87</ecNumber>
    </recommendedName>
</protein>
<sequence>MVSQRDRELLRDDVRSRGAKLSAADRENLLRPYLPDPSDLPRRSPQRRKKASRRTPIRTFIKSQLHILTYTIIHIFFGIISRLNLSYHAVVDRIFAIIYYHHRTPELIRKDVKSLKRLPEHLSVILSLRKEDDALAILMDEVAELAAWSVSSGIPVLSVYEKTGVLKSCMPVLYQAIMSKLSSYYGSPAQQPALRLFAPHHPIYNQQQSVMPSDRHNSTSLTMLLLSATDGRETFVDLTKTLAEMSQSGKLSPEDITMELVDAEISEITTQPTQMATSVSLGRTTMDSGHNVSIVKPEPDLLLVFGPFLKLDGYPPWHIRLTEMFCTGGRSSGITNCDEAVEYHGFLRGLWHYAGAQMRFGR</sequence>
<evidence type="ECO:0000256" key="5">
    <source>
        <dbReference type="ARBA" id="ARBA00012596"/>
    </source>
</evidence>
<evidence type="ECO:0000256" key="6">
    <source>
        <dbReference type="ARBA" id="ARBA00022679"/>
    </source>
</evidence>
<dbReference type="OMA" id="AWSSCAG"/>
<dbReference type="STRING" id="602072.A0A1R3REL2"/>
<dbReference type="Proteomes" id="UP000188318">
    <property type="component" value="Unassembled WGS sequence"/>
</dbReference>
<dbReference type="PANTHER" id="PTHR21528:SF0">
    <property type="entry name" value="DEHYDRODOLICHYL DIPHOSPHATE SYNTHASE COMPLEX SUBUNIT NUS1"/>
    <property type="match status" value="1"/>
</dbReference>
<reference evidence="15" key="1">
    <citation type="journal article" date="2017" name="Genome Biol.">
        <title>Comparative genomics reveals high biological diversity and specific adaptations in the industrially and medically important fungal genus Aspergillus.</title>
        <authorList>
            <person name="de Vries R.P."/>
            <person name="Riley R."/>
            <person name="Wiebenga A."/>
            <person name="Aguilar-Osorio G."/>
            <person name="Amillis S."/>
            <person name="Uchima C.A."/>
            <person name="Anderluh G."/>
            <person name="Asadollahi M."/>
            <person name="Askin M."/>
            <person name="Barry K."/>
            <person name="Battaglia E."/>
            <person name="Bayram O."/>
            <person name="Benocci T."/>
            <person name="Braus-Stromeyer S.A."/>
            <person name="Caldana C."/>
            <person name="Canovas D."/>
            <person name="Cerqueira G.C."/>
            <person name="Chen F."/>
            <person name="Chen W."/>
            <person name="Choi C."/>
            <person name="Clum A."/>
            <person name="Dos Santos R.A."/>
            <person name="Damasio A.R."/>
            <person name="Diallinas G."/>
            <person name="Emri T."/>
            <person name="Fekete E."/>
            <person name="Flipphi M."/>
            <person name="Freyberg S."/>
            <person name="Gallo A."/>
            <person name="Gournas C."/>
            <person name="Habgood R."/>
            <person name="Hainaut M."/>
            <person name="Harispe M.L."/>
            <person name="Henrissat B."/>
            <person name="Hilden K.S."/>
            <person name="Hope R."/>
            <person name="Hossain A."/>
            <person name="Karabika E."/>
            <person name="Karaffa L."/>
            <person name="Karanyi Z."/>
            <person name="Krasevec N."/>
            <person name="Kuo A."/>
            <person name="Kusch H."/>
            <person name="LaButti K."/>
            <person name="Lagendijk E.L."/>
            <person name="Lapidus A."/>
            <person name="Levasseur A."/>
            <person name="Lindquist E."/>
            <person name="Lipzen A."/>
            <person name="Logrieco A.F."/>
            <person name="MacCabe A."/>
            <person name="Maekelae M.R."/>
            <person name="Malavazi I."/>
            <person name="Melin P."/>
            <person name="Meyer V."/>
            <person name="Mielnichuk N."/>
            <person name="Miskei M."/>
            <person name="Molnar A.P."/>
            <person name="Mule G."/>
            <person name="Ngan C.Y."/>
            <person name="Orejas M."/>
            <person name="Orosz E."/>
            <person name="Ouedraogo J.P."/>
            <person name="Overkamp K.M."/>
            <person name="Park H.-S."/>
            <person name="Perrone G."/>
            <person name="Piumi F."/>
            <person name="Punt P.J."/>
            <person name="Ram A.F."/>
            <person name="Ramon A."/>
            <person name="Rauscher S."/>
            <person name="Record E."/>
            <person name="Riano-Pachon D.M."/>
            <person name="Robert V."/>
            <person name="Roehrig J."/>
            <person name="Ruller R."/>
            <person name="Salamov A."/>
            <person name="Salih N.S."/>
            <person name="Samson R.A."/>
            <person name="Sandor E."/>
            <person name="Sanguinetti M."/>
            <person name="Schuetze T."/>
            <person name="Sepcic K."/>
            <person name="Shelest E."/>
            <person name="Sherlock G."/>
            <person name="Sophianopoulou V."/>
            <person name="Squina F.M."/>
            <person name="Sun H."/>
            <person name="Susca A."/>
            <person name="Todd R.B."/>
            <person name="Tsang A."/>
            <person name="Unkles S.E."/>
            <person name="van de Wiele N."/>
            <person name="van Rossen-Uffink D."/>
            <person name="Oliveira J.V."/>
            <person name="Vesth T.C."/>
            <person name="Visser J."/>
            <person name="Yu J.-H."/>
            <person name="Zhou M."/>
            <person name="Andersen M.R."/>
            <person name="Archer D.B."/>
            <person name="Baker S.E."/>
            <person name="Benoit I."/>
            <person name="Brakhage A.A."/>
            <person name="Braus G.H."/>
            <person name="Fischer R."/>
            <person name="Frisvad J.C."/>
            <person name="Goldman G.H."/>
            <person name="Houbraken J."/>
            <person name="Oakley B."/>
            <person name="Pocsi I."/>
            <person name="Scazzocchio C."/>
            <person name="Seiboth B."/>
            <person name="vanKuyk P.A."/>
            <person name="Wortman J."/>
            <person name="Dyer P.S."/>
            <person name="Grigoriev I.V."/>
        </authorList>
    </citation>
    <scope>NUCLEOTIDE SEQUENCE [LARGE SCALE GENOMIC DNA]</scope>
    <source>
        <strain evidence="15">ITEM 5010</strain>
    </source>
</reference>
<evidence type="ECO:0000256" key="11">
    <source>
        <dbReference type="ARBA" id="ARBA00023136"/>
    </source>
</evidence>
<comment type="pathway">
    <text evidence="3">Protein modification; protein glycosylation.</text>
</comment>
<evidence type="ECO:0000313" key="15">
    <source>
        <dbReference type="Proteomes" id="UP000188318"/>
    </source>
</evidence>
<evidence type="ECO:0000256" key="8">
    <source>
        <dbReference type="ARBA" id="ARBA00022824"/>
    </source>
</evidence>
<comment type="subcellular location">
    <subcellularLocation>
        <location evidence="2">Endoplasmic reticulum membrane</location>
    </subcellularLocation>
</comment>
<evidence type="ECO:0000256" key="4">
    <source>
        <dbReference type="ARBA" id="ARBA00005432"/>
    </source>
</evidence>
<proteinExistence type="inferred from homology"/>
<evidence type="ECO:0000256" key="2">
    <source>
        <dbReference type="ARBA" id="ARBA00004586"/>
    </source>
</evidence>
<dbReference type="GO" id="GO:0045547">
    <property type="term" value="F:ditrans,polycis-polyprenyl diphosphate synthase [(2E,6E)-farnesyl diphosphate specific] activity"/>
    <property type="evidence" value="ECO:0007669"/>
    <property type="project" value="UniProtKB-EC"/>
</dbReference>
<keyword evidence="7" id="KW-0812">Transmembrane</keyword>
<evidence type="ECO:0000256" key="13">
    <source>
        <dbReference type="SAM" id="MobiDB-lite"/>
    </source>
</evidence>
<comment type="similarity">
    <text evidence="4">Belongs to the UPP synthase family.</text>
</comment>
<dbReference type="GO" id="GO:0005789">
    <property type="term" value="C:endoplasmic reticulum membrane"/>
    <property type="evidence" value="ECO:0007669"/>
    <property type="project" value="UniProtKB-SubCell"/>
</dbReference>
<evidence type="ECO:0000256" key="10">
    <source>
        <dbReference type="ARBA" id="ARBA00022989"/>
    </source>
</evidence>
<dbReference type="EC" id="2.5.1.87" evidence="5"/>
<keyword evidence="6" id="KW-0808">Transferase</keyword>
<organism evidence="14 15">
    <name type="scientific">Aspergillus carbonarius (strain ITEM 5010)</name>
    <dbReference type="NCBI Taxonomy" id="602072"/>
    <lineage>
        <taxon>Eukaryota</taxon>
        <taxon>Fungi</taxon>
        <taxon>Dikarya</taxon>
        <taxon>Ascomycota</taxon>
        <taxon>Pezizomycotina</taxon>
        <taxon>Eurotiomycetes</taxon>
        <taxon>Eurotiomycetidae</taxon>
        <taxon>Eurotiales</taxon>
        <taxon>Aspergillaceae</taxon>
        <taxon>Aspergillus</taxon>
        <taxon>Aspergillus subgen. Circumdati</taxon>
    </lineage>
</organism>
<keyword evidence="11" id="KW-0472">Membrane</keyword>
<dbReference type="UniPathway" id="UPA00378"/>
<name>A0A1R3REL2_ASPC5</name>
<keyword evidence="9" id="KW-0460">Magnesium</keyword>
<dbReference type="VEuPathDB" id="FungiDB:ASPCADRAFT_210154"/>
<evidence type="ECO:0000256" key="3">
    <source>
        <dbReference type="ARBA" id="ARBA00004922"/>
    </source>
</evidence>
<comment type="catalytic activity">
    <reaction evidence="12">
        <text>n isopentenyl diphosphate + (2E,6E)-farnesyl diphosphate = a di-trans,poly-cis-polyprenyl diphosphate + n diphosphate</text>
        <dbReference type="Rhea" id="RHEA:53008"/>
        <dbReference type="Rhea" id="RHEA-COMP:19494"/>
        <dbReference type="ChEBI" id="CHEBI:33019"/>
        <dbReference type="ChEBI" id="CHEBI:128769"/>
        <dbReference type="ChEBI" id="CHEBI:136960"/>
        <dbReference type="ChEBI" id="CHEBI:175763"/>
        <dbReference type="EC" id="2.5.1.87"/>
    </reaction>
</comment>
<dbReference type="AlphaFoldDB" id="A0A1R3REL2"/>
<evidence type="ECO:0000256" key="12">
    <source>
        <dbReference type="ARBA" id="ARBA00047353"/>
    </source>
</evidence>
<dbReference type="OrthoDB" id="19639at2759"/>
<dbReference type="PANTHER" id="PTHR21528">
    <property type="entry name" value="DEHYDRODOLICHYL DIPHOSPHATE SYNTHASE COMPLEX SUBUNIT NUS1"/>
    <property type="match status" value="1"/>
</dbReference>
<dbReference type="InterPro" id="IPR038887">
    <property type="entry name" value="Nus1/NgBR"/>
</dbReference>
<gene>
    <name evidence="14" type="ORF">ASPCADRAFT_210154</name>
</gene>
<accession>A0A1R3REL2</accession>
<feature type="region of interest" description="Disordered" evidence="13">
    <location>
        <begin position="31"/>
        <end position="54"/>
    </location>
</feature>
<dbReference type="EMBL" id="KV907506">
    <property type="protein sequence ID" value="OOF92921.1"/>
    <property type="molecule type" value="Genomic_DNA"/>
</dbReference>
<evidence type="ECO:0000256" key="1">
    <source>
        <dbReference type="ARBA" id="ARBA00001946"/>
    </source>
</evidence>
<keyword evidence="8" id="KW-0256">Endoplasmic reticulum</keyword>
<dbReference type="GO" id="GO:1904423">
    <property type="term" value="C:dehydrodolichyl diphosphate synthase complex"/>
    <property type="evidence" value="ECO:0007669"/>
    <property type="project" value="InterPro"/>
</dbReference>